<proteinExistence type="predicted"/>
<sequence length="174" mass="19917">IIQCEGGGAFSSNGRQYEPSHFIQSEGVVDEPSLTCEQDAPTNDINEELPFLPNDLIEKIISKTDFKTIPKPIRLRILRTTGIVMTRILQDHIIVIDGREPSDDTDIQEYRLQGDSFLRICNYEKLVQFFNEFGDQVKKIKISYSSLSSDVPHKEINQNIIKRCAKNLEELRFG</sequence>
<reference evidence="1" key="1">
    <citation type="journal article" date="2014" name="Insect Sci.">
        <title>The evolution of Hessian fly from the Old World to the New World: evidence from molecular markers.</title>
        <authorList>
            <person name="Schemerhorn B.J."/>
            <person name="Crane Y.M."/>
            <person name="Crane C.F."/>
        </authorList>
    </citation>
    <scope>NUCLEOTIDE SEQUENCE</scope>
</reference>
<protein>
    <submittedName>
        <fullName evidence="1">Putative secreted protein</fullName>
    </submittedName>
</protein>
<organism evidence="1">
    <name type="scientific">Mayetiola destructor</name>
    <name type="common">Hessian fly</name>
    <dbReference type="NCBI Taxonomy" id="39758"/>
    <lineage>
        <taxon>Eukaryota</taxon>
        <taxon>Metazoa</taxon>
        <taxon>Ecdysozoa</taxon>
        <taxon>Arthropoda</taxon>
        <taxon>Hexapoda</taxon>
        <taxon>Insecta</taxon>
        <taxon>Pterygota</taxon>
        <taxon>Neoptera</taxon>
        <taxon>Endopterygota</taxon>
        <taxon>Diptera</taxon>
        <taxon>Nematocera</taxon>
        <taxon>Sciaroidea</taxon>
        <taxon>Cecidomyiidae</taxon>
        <taxon>Mayetiola</taxon>
    </lineage>
</organism>
<name>A0A0A0WKD7_MAYDE</name>
<dbReference type="EMBL" id="KJ917313">
    <property type="protein sequence ID" value="AIW82677.1"/>
    <property type="molecule type" value="Genomic_DNA"/>
</dbReference>
<feature type="non-terminal residue" evidence="1">
    <location>
        <position position="174"/>
    </location>
</feature>
<dbReference type="AlphaFoldDB" id="A0A0A0WKD7"/>
<evidence type="ECO:0000313" key="1">
    <source>
        <dbReference type="EMBL" id="AIW82677.1"/>
    </source>
</evidence>
<accession>A0A0A0WKD7</accession>
<feature type="non-terminal residue" evidence="1">
    <location>
        <position position="1"/>
    </location>
</feature>